<feature type="signal peptide" evidence="1">
    <location>
        <begin position="1"/>
        <end position="23"/>
    </location>
</feature>
<proteinExistence type="predicted"/>
<evidence type="ECO:0000313" key="2">
    <source>
        <dbReference type="EMBL" id="MCL1125628.1"/>
    </source>
</evidence>
<protein>
    <submittedName>
        <fullName evidence="2">ABC transporter substrate-binding protein</fullName>
    </submittedName>
</protein>
<sequence>MLKKLLSSAVTVILLGSSVTVYAQDTNAASVDKQTPTTQKNVDSSSIAINTKNPYSMIEGAANKTFASFHKEQAKIKADPNYLKVIIQDDLMPYIDSKYASYKVMGQYLRDSTKEQRNNFVKAFTSYLITTYAQAFTEYTDQKIQFSPAKDFSNERMVNVDVQVIEKGRPPIKLIFKVRRLKDGTWKAFDLVAEGVSLLSTKQSEIGNLIRQQGIDKVTDTLNEKAQGSISSQASEKGK</sequence>
<gene>
    <name evidence="2" type="ORF">L2764_14365</name>
</gene>
<organism evidence="2 3">
    <name type="scientific">Shewanella surugensis</name>
    <dbReference type="NCBI Taxonomy" id="212020"/>
    <lineage>
        <taxon>Bacteria</taxon>
        <taxon>Pseudomonadati</taxon>
        <taxon>Pseudomonadota</taxon>
        <taxon>Gammaproteobacteria</taxon>
        <taxon>Alteromonadales</taxon>
        <taxon>Shewanellaceae</taxon>
        <taxon>Shewanella</taxon>
    </lineage>
</organism>
<keyword evidence="1" id="KW-0732">Signal</keyword>
<dbReference type="PANTHER" id="PTHR36573">
    <property type="entry name" value="INTERMEMBRANE PHOSPHOLIPID TRANSPORT SYSTEM BINDING PROTEIN MLAC"/>
    <property type="match status" value="1"/>
</dbReference>
<dbReference type="EMBL" id="JAKIKS010000055">
    <property type="protein sequence ID" value="MCL1125628.1"/>
    <property type="molecule type" value="Genomic_DNA"/>
</dbReference>
<dbReference type="PANTHER" id="PTHR36573:SF1">
    <property type="entry name" value="INTERMEMBRANE PHOSPHOLIPID TRANSPORT SYSTEM BINDING PROTEIN MLAC"/>
    <property type="match status" value="1"/>
</dbReference>
<dbReference type="Proteomes" id="UP001203423">
    <property type="component" value="Unassembled WGS sequence"/>
</dbReference>
<name>A0ABT0LD43_9GAMM</name>
<accession>A0ABT0LD43</accession>
<dbReference type="InterPro" id="IPR008869">
    <property type="entry name" value="MlaC/ttg2D"/>
</dbReference>
<evidence type="ECO:0000313" key="3">
    <source>
        <dbReference type="Proteomes" id="UP001203423"/>
    </source>
</evidence>
<feature type="chain" id="PRO_5047371216" evidence="1">
    <location>
        <begin position="24"/>
        <end position="239"/>
    </location>
</feature>
<evidence type="ECO:0000256" key="1">
    <source>
        <dbReference type="SAM" id="SignalP"/>
    </source>
</evidence>
<keyword evidence="3" id="KW-1185">Reference proteome</keyword>
<comment type="caution">
    <text evidence="2">The sequence shown here is derived from an EMBL/GenBank/DDBJ whole genome shotgun (WGS) entry which is preliminary data.</text>
</comment>
<dbReference type="InterPro" id="IPR042245">
    <property type="entry name" value="Tgt2/MlaC_sf"/>
</dbReference>
<reference evidence="2 3" key="1">
    <citation type="submission" date="2022-01" db="EMBL/GenBank/DDBJ databases">
        <title>Whole genome-based taxonomy of the Shewanellaceae.</title>
        <authorList>
            <person name="Martin-Rodriguez A.J."/>
        </authorList>
    </citation>
    <scope>NUCLEOTIDE SEQUENCE [LARGE SCALE GENOMIC DNA]</scope>
    <source>
        <strain evidence="2 3">DSM 17177</strain>
    </source>
</reference>
<dbReference type="Pfam" id="PF05494">
    <property type="entry name" value="MlaC"/>
    <property type="match status" value="1"/>
</dbReference>
<dbReference type="Gene3D" id="3.10.450.710">
    <property type="entry name" value="Tgt2/MlaC"/>
    <property type="match status" value="1"/>
</dbReference>